<dbReference type="Gene3D" id="3.40.50.300">
    <property type="entry name" value="P-loop containing nucleotide triphosphate hydrolases"/>
    <property type="match status" value="1"/>
</dbReference>
<gene>
    <name evidence="2" type="primary">LOC100187240</name>
</gene>
<dbReference type="Ensembl" id="ENSCINT00000019321.3">
    <property type="protein sequence ID" value="ENSCINP00000019321.3"/>
    <property type="gene ID" value="ENSCING00000009490.3"/>
</dbReference>
<accession>F6Y9J0</accession>
<dbReference type="GeneID" id="100187240"/>
<evidence type="ECO:0000256" key="1">
    <source>
        <dbReference type="SAM" id="Phobius"/>
    </source>
</evidence>
<dbReference type="PANTHER" id="PTHR36978:SF4">
    <property type="entry name" value="P-LOOP CONTAINING NUCLEOSIDE TRIPHOSPHATE HYDROLASE PROTEIN"/>
    <property type="match status" value="1"/>
</dbReference>
<reference evidence="2" key="4">
    <citation type="submission" date="2025-09" db="UniProtKB">
        <authorList>
            <consortium name="Ensembl"/>
        </authorList>
    </citation>
    <scope>IDENTIFICATION</scope>
</reference>
<dbReference type="Pfam" id="PF17784">
    <property type="entry name" value="Sulfotransfer_4"/>
    <property type="match status" value="1"/>
</dbReference>
<reference evidence="3" key="1">
    <citation type="journal article" date="2002" name="Science">
        <title>The draft genome of Ciona intestinalis: insights into chordate and vertebrate origins.</title>
        <authorList>
            <person name="Dehal P."/>
            <person name="Satou Y."/>
            <person name="Campbell R.K."/>
            <person name="Chapman J."/>
            <person name="Degnan B."/>
            <person name="De Tomaso A."/>
            <person name="Davidson B."/>
            <person name="Di Gregorio A."/>
            <person name="Gelpke M."/>
            <person name="Goodstein D.M."/>
            <person name="Harafuji N."/>
            <person name="Hastings K.E."/>
            <person name="Ho I."/>
            <person name="Hotta K."/>
            <person name="Huang W."/>
            <person name="Kawashima T."/>
            <person name="Lemaire P."/>
            <person name="Martinez D."/>
            <person name="Meinertzhagen I.A."/>
            <person name="Necula S."/>
            <person name="Nonaka M."/>
            <person name="Putnam N."/>
            <person name="Rash S."/>
            <person name="Saiga H."/>
            <person name="Satake M."/>
            <person name="Terry A."/>
            <person name="Yamada L."/>
            <person name="Wang H.G."/>
            <person name="Awazu S."/>
            <person name="Azumi K."/>
            <person name="Boore J."/>
            <person name="Branno M."/>
            <person name="Chin-Bow S."/>
            <person name="DeSantis R."/>
            <person name="Doyle S."/>
            <person name="Francino P."/>
            <person name="Keys D.N."/>
            <person name="Haga S."/>
            <person name="Hayashi H."/>
            <person name="Hino K."/>
            <person name="Imai K.S."/>
            <person name="Inaba K."/>
            <person name="Kano S."/>
            <person name="Kobayashi K."/>
            <person name="Kobayashi M."/>
            <person name="Lee B.I."/>
            <person name="Makabe K.W."/>
            <person name="Manohar C."/>
            <person name="Matassi G."/>
            <person name="Medina M."/>
            <person name="Mochizuki Y."/>
            <person name="Mount S."/>
            <person name="Morishita T."/>
            <person name="Miura S."/>
            <person name="Nakayama A."/>
            <person name="Nishizaka S."/>
            <person name="Nomoto H."/>
            <person name="Ohta F."/>
            <person name="Oishi K."/>
            <person name="Rigoutsos I."/>
            <person name="Sano M."/>
            <person name="Sasaki A."/>
            <person name="Sasakura Y."/>
            <person name="Shoguchi E."/>
            <person name="Shin-i T."/>
            <person name="Spagnuolo A."/>
            <person name="Stainier D."/>
            <person name="Suzuki M.M."/>
            <person name="Tassy O."/>
            <person name="Takatori N."/>
            <person name="Tokuoka M."/>
            <person name="Yagi K."/>
            <person name="Yoshizaki F."/>
            <person name="Wada S."/>
            <person name="Zhang C."/>
            <person name="Hyatt P.D."/>
            <person name="Larimer F."/>
            <person name="Detter C."/>
            <person name="Doggett N."/>
            <person name="Glavina T."/>
            <person name="Hawkins T."/>
            <person name="Richardson P."/>
            <person name="Lucas S."/>
            <person name="Kohara Y."/>
            <person name="Levine M."/>
            <person name="Satoh N."/>
            <person name="Rokhsar D.S."/>
        </authorList>
    </citation>
    <scope>NUCLEOTIDE SEQUENCE [LARGE SCALE GENOMIC DNA]</scope>
</reference>
<organism evidence="2 3">
    <name type="scientific">Ciona intestinalis</name>
    <name type="common">Transparent sea squirt</name>
    <name type="synonym">Ascidia intestinalis</name>
    <dbReference type="NCBI Taxonomy" id="7719"/>
    <lineage>
        <taxon>Eukaryota</taxon>
        <taxon>Metazoa</taxon>
        <taxon>Chordata</taxon>
        <taxon>Tunicata</taxon>
        <taxon>Ascidiacea</taxon>
        <taxon>Phlebobranchia</taxon>
        <taxon>Cionidae</taxon>
        <taxon>Ciona</taxon>
    </lineage>
</organism>
<keyword evidence="3" id="KW-1185">Reference proteome</keyword>
<keyword evidence="1" id="KW-0472">Membrane</keyword>
<dbReference type="Proteomes" id="UP000008144">
    <property type="component" value="Chromosome 3"/>
</dbReference>
<name>F6Y9J0_CIOIN</name>
<evidence type="ECO:0000313" key="2">
    <source>
        <dbReference type="Ensembl" id="ENSCINP00000019321.3"/>
    </source>
</evidence>
<keyword evidence="1" id="KW-1133">Transmembrane helix</keyword>
<evidence type="ECO:0000313" key="3">
    <source>
        <dbReference type="Proteomes" id="UP000008144"/>
    </source>
</evidence>
<keyword evidence="1" id="KW-0812">Transmembrane</keyword>
<reference evidence="2" key="3">
    <citation type="submission" date="2025-08" db="UniProtKB">
        <authorList>
            <consortium name="Ensembl"/>
        </authorList>
    </citation>
    <scope>IDENTIFICATION</scope>
</reference>
<dbReference type="OMA" id="YPMLKKF"/>
<proteinExistence type="predicted"/>
<dbReference type="InterPro" id="IPR027417">
    <property type="entry name" value="P-loop_NTPase"/>
</dbReference>
<dbReference type="GeneTree" id="ENSGT00940000166373"/>
<accession>A0A1W2WQN3</accession>
<dbReference type="InParanoid" id="F6Y9J0"/>
<dbReference type="EMBL" id="EAAA01001673">
    <property type="status" value="NOT_ANNOTATED_CDS"/>
    <property type="molecule type" value="Genomic_DNA"/>
</dbReference>
<dbReference type="OrthoDB" id="408152at2759"/>
<protein>
    <submittedName>
        <fullName evidence="2">Uncharacterized LOC100187240</fullName>
    </submittedName>
</protein>
<dbReference type="KEGG" id="cin:100187240"/>
<dbReference type="RefSeq" id="XP_002132185.1">
    <property type="nucleotide sequence ID" value="XM_002132149.4"/>
</dbReference>
<dbReference type="STRING" id="7719.ENSCINP00000019321"/>
<dbReference type="PANTHER" id="PTHR36978">
    <property type="entry name" value="P-LOOP CONTAINING NUCLEOTIDE TRIPHOSPHATE HYDROLASE"/>
    <property type="match status" value="1"/>
</dbReference>
<dbReference type="HOGENOM" id="CLU_061199_2_2_1"/>
<reference evidence="2" key="2">
    <citation type="journal article" date="2008" name="Genome Biol.">
        <title>Improved genome assembly and evidence-based global gene model set for the chordate Ciona intestinalis: new insight into intron and operon populations.</title>
        <authorList>
            <person name="Satou Y."/>
            <person name="Mineta K."/>
            <person name="Ogasawara M."/>
            <person name="Sasakura Y."/>
            <person name="Shoguchi E."/>
            <person name="Ueno K."/>
            <person name="Yamada L."/>
            <person name="Matsumoto J."/>
            <person name="Wasserscheid J."/>
            <person name="Dewar K."/>
            <person name="Wiley G.B."/>
            <person name="Macmil S.L."/>
            <person name="Roe B.A."/>
            <person name="Zeller R.W."/>
            <person name="Hastings K.E."/>
            <person name="Lemaire P."/>
            <person name="Lindquist E."/>
            <person name="Endo T."/>
            <person name="Hotta K."/>
            <person name="Inaba K."/>
        </authorList>
    </citation>
    <scope>NUCLEOTIDE SEQUENCE [LARGE SCALE GENOMIC DNA]</scope>
    <source>
        <strain evidence="2">wild type</strain>
    </source>
</reference>
<dbReference type="InterPro" id="IPR040632">
    <property type="entry name" value="Sulfotransfer_4"/>
</dbReference>
<sequence length="266" mass="31328">MKVIVAGFSKTGTKSMLAACRELGYNTYDFMENFWYLGNDWNKIMTSGGTTEDFKRMYEDVDACIDAPTFCYWEEIHQAFPDAKIILTLRDEESWYKSFAKQMETLDRNIVLKIMFIFTPIGYRMFNFFKNLNRVAYSTYTSRPRMNMNVSNEMLLKQLYRKHNAHVLMNAPKEKLLVYNVKQGWKPLCKFLGKPVPKSPFPHKNKNASLYDEMMAENPIARRGFTELTLTTLGFAIFVSLLYLLNSRYEFLAKFIPLKRLLQRFL</sequence>
<dbReference type="SUPFAM" id="SSF52540">
    <property type="entry name" value="P-loop containing nucleoside triphosphate hydrolases"/>
    <property type="match status" value="1"/>
</dbReference>
<feature type="transmembrane region" description="Helical" evidence="1">
    <location>
        <begin position="224"/>
        <end position="245"/>
    </location>
</feature>
<dbReference type="AlphaFoldDB" id="F6Y9J0"/>